<comment type="caution">
    <text evidence="2">The sequence shown here is derived from an EMBL/GenBank/DDBJ whole genome shotgun (WGS) entry which is preliminary data.</text>
</comment>
<reference evidence="2" key="1">
    <citation type="submission" date="2021-01" db="EMBL/GenBank/DDBJ databases">
        <authorList>
            <person name="Li R."/>
            <person name="Bekaert M."/>
        </authorList>
    </citation>
    <scope>NUCLEOTIDE SEQUENCE</scope>
    <source>
        <strain evidence="2">Farmed</strain>
    </source>
</reference>
<proteinExistence type="predicted"/>
<name>A0A812E2U0_ACAPH</name>
<keyword evidence="1" id="KW-0472">Membrane</keyword>
<feature type="transmembrane region" description="Helical" evidence="1">
    <location>
        <begin position="180"/>
        <end position="206"/>
    </location>
</feature>
<sequence>MLCHFRKANTISPSTIPSSVRMRDFVCLPLFQIHHIVVLLLDPLFSLPPTSNLNFISSLALITSPSAAIELFLLSPSTYFFPFPSCISPLHFFRSKPHSLISFLSKPHSPISFLSHTRISFSPGHLLSALAQFTYHGKCFLFLLHLLLLSIFFLFFFFFFCSPSSFSSSSSSSALHLPSLLLLLLLLSIFFFFFFFFLLLLLLLLLQFLRRFCLSHSTIPFFFLPSPNYPPFFFSSDALKSRRPTATFSTDPPFIYPGAFTESTPDLPLVHAVQHRYSIPTAHRIATTAQLWGGSQRPRADNLAVNKTK</sequence>
<evidence type="ECO:0000256" key="1">
    <source>
        <dbReference type="SAM" id="Phobius"/>
    </source>
</evidence>
<keyword evidence="1" id="KW-1133">Transmembrane helix</keyword>
<accession>A0A812E2U0</accession>
<keyword evidence="3" id="KW-1185">Reference proteome</keyword>
<evidence type="ECO:0000313" key="3">
    <source>
        <dbReference type="Proteomes" id="UP000597762"/>
    </source>
</evidence>
<keyword evidence="1" id="KW-0812">Transmembrane</keyword>
<evidence type="ECO:0000313" key="2">
    <source>
        <dbReference type="EMBL" id="CAE1314471.1"/>
    </source>
</evidence>
<feature type="transmembrane region" description="Helical" evidence="1">
    <location>
        <begin position="140"/>
        <end position="160"/>
    </location>
</feature>
<dbReference type="AlphaFoldDB" id="A0A812E2U0"/>
<dbReference type="Proteomes" id="UP000597762">
    <property type="component" value="Unassembled WGS sequence"/>
</dbReference>
<protein>
    <submittedName>
        <fullName evidence="2">Uncharacterized protein</fullName>
    </submittedName>
</protein>
<organism evidence="2 3">
    <name type="scientific">Acanthosepion pharaonis</name>
    <name type="common">Pharaoh cuttlefish</name>
    <name type="synonym">Sepia pharaonis</name>
    <dbReference type="NCBI Taxonomy" id="158019"/>
    <lineage>
        <taxon>Eukaryota</taxon>
        <taxon>Metazoa</taxon>
        <taxon>Spiralia</taxon>
        <taxon>Lophotrochozoa</taxon>
        <taxon>Mollusca</taxon>
        <taxon>Cephalopoda</taxon>
        <taxon>Coleoidea</taxon>
        <taxon>Decapodiformes</taxon>
        <taxon>Sepiida</taxon>
        <taxon>Sepiina</taxon>
        <taxon>Sepiidae</taxon>
        <taxon>Acanthosepion</taxon>
    </lineage>
</organism>
<dbReference type="EMBL" id="CAHIKZ030004724">
    <property type="protein sequence ID" value="CAE1314471.1"/>
    <property type="molecule type" value="Genomic_DNA"/>
</dbReference>
<gene>
    <name evidence="2" type="ORF">SPHA_65513</name>
</gene>